<protein>
    <submittedName>
        <fullName evidence="1">Uncharacterized protein</fullName>
    </submittedName>
</protein>
<accession>A0A1B3XUU4</accession>
<reference evidence="1 2" key="1">
    <citation type="submission" date="2016-08" db="EMBL/GenBank/DDBJ databases">
        <title>Complete genome sequence of Bacillus muralis G25-68, a strain with toxicity to nematodes.</title>
        <authorList>
            <person name="Zheng Z."/>
        </authorList>
    </citation>
    <scope>NUCLEOTIDE SEQUENCE [LARGE SCALE GENOMIC DNA]</scope>
    <source>
        <strain evidence="1 2">G25-68</strain>
    </source>
</reference>
<sequence>MNIKKTSKFKAYTCQIGMLAGELGALLARLACLLANLRTLLAKSSCLLAKLGFADEMNHFHQENQAFWTKMEQIS</sequence>
<dbReference type="RefSeq" id="WP_064467281.1">
    <property type="nucleotide sequence ID" value="NZ_CP017080.1"/>
</dbReference>
<dbReference type="EMBL" id="CP017080">
    <property type="protein sequence ID" value="AOH56997.1"/>
    <property type="molecule type" value="Genomic_DNA"/>
</dbReference>
<keyword evidence="2" id="KW-1185">Reference proteome</keyword>
<proteinExistence type="predicted"/>
<evidence type="ECO:0000313" key="1">
    <source>
        <dbReference type="EMBL" id="AOH56997.1"/>
    </source>
</evidence>
<organism evidence="1 2">
    <name type="scientific">Peribacillus muralis</name>
    <dbReference type="NCBI Taxonomy" id="264697"/>
    <lineage>
        <taxon>Bacteria</taxon>
        <taxon>Bacillati</taxon>
        <taxon>Bacillota</taxon>
        <taxon>Bacilli</taxon>
        <taxon>Bacillales</taxon>
        <taxon>Bacillaceae</taxon>
        <taxon>Peribacillus</taxon>
    </lineage>
</organism>
<evidence type="ECO:0000313" key="2">
    <source>
        <dbReference type="Proteomes" id="UP000077926"/>
    </source>
</evidence>
<dbReference type="KEGG" id="bmur:ABE28_021840"/>
<name>A0A1B3XUU4_9BACI</name>
<gene>
    <name evidence="1" type="ORF">ABE28_021840</name>
</gene>
<dbReference type="AlphaFoldDB" id="A0A1B3XUU4"/>
<dbReference type="Proteomes" id="UP000077926">
    <property type="component" value="Chromosome"/>
</dbReference>